<dbReference type="Pfam" id="PF01381">
    <property type="entry name" value="HTH_3"/>
    <property type="match status" value="1"/>
</dbReference>
<dbReference type="PANTHER" id="PTHR40661:SF1">
    <property type="entry name" value="HTH CRO_C1-TYPE DOMAIN-CONTAINING PROTEIN"/>
    <property type="match status" value="1"/>
</dbReference>
<proteinExistence type="predicted"/>
<dbReference type="InterPro" id="IPR039418">
    <property type="entry name" value="LexA-like"/>
</dbReference>
<gene>
    <name evidence="5" type="ORF">GCM10023331_30130</name>
</gene>
<feature type="domain" description="HTH cro/C1-type" evidence="4">
    <location>
        <begin position="13"/>
        <end position="70"/>
    </location>
</feature>
<dbReference type="InterPro" id="IPR036286">
    <property type="entry name" value="LexA/Signal_pep-like_sf"/>
</dbReference>
<dbReference type="Proteomes" id="UP001500298">
    <property type="component" value="Unassembled WGS sequence"/>
</dbReference>
<keyword evidence="2" id="KW-0238">DNA-binding</keyword>
<comment type="caution">
    <text evidence="5">The sequence shown here is derived from an EMBL/GenBank/DDBJ whole genome shotgun (WGS) entry which is preliminary data.</text>
</comment>
<dbReference type="PANTHER" id="PTHR40661">
    <property type="match status" value="1"/>
</dbReference>
<evidence type="ECO:0000313" key="6">
    <source>
        <dbReference type="Proteomes" id="UP001500298"/>
    </source>
</evidence>
<dbReference type="CDD" id="cd06529">
    <property type="entry name" value="S24_LexA-like"/>
    <property type="match status" value="1"/>
</dbReference>
<accession>A0ABP9DJ01</accession>
<dbReference type="SMART" id="SM00530">
    <property type="entry name" value="HTH_XRE"/>
    <property type="match status" value="1"/>
</dbReference>
<dbReference type="InterPro" id="IPR001387">
    <property type="entry name" value="Cro/C1-type_HTH"/>
</dbReference>
<dbReference type="RefSeq" id="WP_345373244.1">
    <property type="nucleotide sequence ID" value="NZ_BAABJX010000046.1"/>
</dbReference>
<evidence type="ECO:0000256" key="1">
    <source>
        <dbReference type="ARBA" id="ARBA00023015"/>
    </source>
</evidence>
<name>A0ABP9DJ01_9BACT</name>
<dbReference type="InterPro" id="IPR015927">
    <property type="entry name" value="Peptidase_S24_S26A/B/C"/>
</dbReference>
<evidence type="ECO:0000259" key="4">
    <source>
        <dbReference type="PROSITE" id="PS50943"/>
    </source>
</evidence>
<keyword evidence="6" id="KW-1185">Reference proteome</keyword>
<dbReference type="Pfam" id="PF00717">
    <property type="entry name" value="Peptidase_S24"/>
    <property type="match status" value="1"/>
</dbReference>
<evidence type="ECO:0000313" key="5">
    <source>
        <dbReference type="EMBL" id="GAA4843067.1"/>
    </source>
</evidence>
<dbReference type="SUPFAM" id="SSF51306">
    <property type="entry name" value="LexA/Signal peptidase"/>
    <property type="match status" value="1"/>
</dbReference>
<dbReference type="Gene3D" id="2.10.109.10">
    <property type="entry name" value="Umud Fragment, subunit A"/>
    <property type="match status" value="1"/>
</dbReference>
<sequence length="277" mass="31281">MAKNQEILLAKNLRYLRTHMDPKRSQEALGDMLGGVTRSAISSYEDGRAEPRLDLLIKIAELFKVDVDDLLTQDLEVIQDSELRKKEDTANYVSGKNLRILTVPTEPTKDEDMIVLVPDKAAAGYTAGFKDMEFIQDLPKYHLPFLPKGKTYRAFEIAGDSMLPISSGSIIIGEYIDDWMGLKDGELVVLVTRSQGVAFKKLYNQLNDKNTVLLKSTNLAYKPYEVAGDDIQEVWKFSAYISKAFPDEENFTSISDLKSAIWELQDQVKVLEDKTND</sequence>
<keyword evidence="3" id="KW-0804">Transcription</keyword>
<dbReference type="PROSITE" id="PS50943">
    <property type="entry name" value="HTH_CROC1"/>
    <property type="match status" value="1"/>
</dbReference>
<dbReference type="Gene3D" id="1.10.260.40">
    <property type="entry name" value="lambda repressor-like DNA-binding domains"/>
    <property type="match status" value="1"/>
</dbReference>
<evidence type="ECO:0000256" key="3">
    <source>
        <dbReference type="ARBA" id="ARBA00023163"/>
    </source>
</evidence>
<organism evidence="5 6">
    <name type="scientific">Algivirga pacifica</name>
    <dbReference type="NCBI Taxonomy" id="1162670"/>
    <lineage>
        <taxon>Bacteria</taxon>
        <taxon>Pseudomonadati</taxon>
        <taxon>Bacteroidota</taxon>
        <taxon>Cytophagia</taxon>
        <taxon>Cytophagales</taxon>
        <taxon>Flammeovirgaceae</taxon>
        <taxon>Algivirga</taxon>
    </lineage>
</organism>
<dbReference type="InterPro" id="IPR010982">
    <property type="entry name" value="Lambda_DNA-bd_dom_sf"/>
</dbReference>
<reference evidence="6" key="1">
    <citation type="journal article" date="2019" name="Int. J. Syst. Evol. Microbiol.">
        <title>The Global Catalogue of Microorganisms (GCM) 10K type strain sequencing project: providing services to taxonomists for standard genome sequencing and annotation.</title>
        <authorList>
            <consortium name="The Broad Institute Genomics Platform"/>
            <consortium name="The Broad Institute Genome Sequencing Center for Infectious Disease"/>
            <person name="Wu L."/>
            <person name="Ma J."/>
        </authorList>
    </citation>
    <scope>NUCLEOTIDE SEQUENCE [LARGE SCALE GENOMIC DNA]</scope>
    <source>
        <strain evidence="6">JCM 18326</strain>
    </source>
</reference>
<dbReference type="CDD" id="cd00093">
    <property type="entry name" value="HTH_XRE"/>
    <property type="match status" value="1"/>
</dbReference>
<keyword evidence="1" id="KW-0805">Transcription regulation</keyword>
<dbReference type="EMBL" id="BAABJX010000046">
    <property type="protein sequence ID" value="GAA4843067.1"/>
    <property type="molecule type" value="Genomic_DNA"/>
</dbReference>
<protein>
    <recommendedName>
        <fullName evidence="4">HTH cro/C1-type domain-containing protein</fullName>
    </recommendedName>
</protein>
<dbReference type="SUPFAM" id="SSF47413">
    <property type="entry name" value="lambda repressor-like DNA-binding domains"/>
    <property type="match status" value="1"/>
</dbReference>
<evidence type="ECO:0000256" key="2">
    <source>
        <dbReference type="ARBA" id="ARBA00023125"/>
    </source>
</evidence>